<dbReference type="Pfam" id="PF19856">
    <property type="entry name" value="DUF6331"/>
    <property type="match status" value="1"/>
</dbReference>
<organism evidence="1 2">
    <name type="scientific">Larkinella punicea</name>
    <dbReference type="NCBI Taxonomy" id="2315727"/>
    <lineage>
        <taxon>Bacteria</taxon>
        <taxon>Pseudomonadati</taxon>
        <taxon>Bacteroidota</taxon>
        <taxon>Cytophagia</taxon>
        <taxon>Cytophagales</taxon>
        <taxon>Spirosomataceae</taxon>
        <taxon>Larkinella</taxon>
    </lineage>
</organism>
<dbReference type="InterPro" id="IPR046294">
    <property type="entry name" value="DUF6331"/>
</dbReference>
<sequence>MATLDTISVGPEKEIILLDFNYDTDSILEINERLGPFSSDITFKYSNVRDPLSEFWNKTEIACVAGCCGINAFVLWPEEIVEVVKYLDIEVLVSQLERVKEQALVSDAQIISYRRLNYNFARRSFLELMDYLITEIKQWA</sequence>
<protein>
    <submittedName>
        <fullName evidence="1">Uncharacterized protein</fullName>
    </submittedName>
</protein>
<dbReference type="AlphaFoldDB" id="A0A368JU70"/>
<evidence type="ECO:0000313" key="1">
    <source>
        <dbReference type="EMBL" id="RCR70224.1"/>
    </source>
</evidence>
<comment type="caution">
    <text evidence="1">The sequence shown here is derived from an EMBL/GenBank/DDBJ whole genome shotgun (WGS) entry which is preliminary data.</text>
</comment>
<keyword evidence="2" id="KW-1185">Reference proteome</keyword>
<proteinExistence type="predicted"/>
<reference evidence="1 2" key="1">
    <citation type="submission" date="2018-07" db="EMBL/GenBank/DDBJ databases">
        <title>Genome analysis of Larkinella rosea.</title>
        <authorList>
            <person name="Zhou Z."/>
            <person name="Wang G."/>
        </authorList>
    </citation>
    <scope>NUCLEOTIDE SEQUENCE [LARGE SCALE GENOMIC DNA]</scope>
    <source>
        <strain evidence="2">zzj9</strain>
    </source>
</reference>
<gene>
    <name evidence="1" type="ORF">DUE52_07625</name>
</gene>
<dbReference type="OrthoDB" id="6420167at2"/>
<evidence type="ECO:0000313" key="2">
    <source>
        <dbReference type="Proteomes" id="UP000253383"/>
    </source>
</evidence>
<accession>A0A368JU70</accession>
<dbReference type="Proteomes" id="UP000253383">
    <property type="component" value="Unassembled WGS sequence"/>
</dbReference>
<name>A0A368JU70_9BACT</name>
<dbReference type="EMBL" id="QOWE01000005">
    <property type="protein sequence ID" value="RCR70224.1"/>
    <property type="molecule type" value="Genomic_DNA"/>
</dbReference>
<dbReference type="RefSeq" id="WP_114405390.1">
    <property type="nucleotide sequence ID" value="NZ_QOWE01000005.1"/>
</dbReference>